<dbReference type="Gene3D" id="1.10.357.10">
    <property type="entry name" value="Tetracycline Repressor, domain 2"/>
    <property type="match status" value="1"/>
</dbReference>
<evidence type="ECO:0000256" key="4">
    <source>
        <dbReference type="PROSITE-ProRule" id="PRU00335"/>
    </source>
</evidence>
<dbReference type="PROSITE" id="PS50977">
    <property type="entry name" value="HTH_TETR_2"/>
    <property type="match status" value="1"/>
</dbReference>
<evidence type="ECO:0000313" key="7">
    <source>
        <dbReference type="Proteomes" id="UP000063699"/>
    </source>
</evidence>
<dbReference type="Pfam" id="PF17918">
    <property type="entry name" value="TetR_C_15"/>
    <property type="match status" value="1"/>
</dbReference>
<dbReference type="GO" id="GO:0000976">
    <property type="term" value="F:transcription cis-regulatory region binding"/>
    <property type="evidence" value="ECO:0007669"/>
    <property type="project" value="TreeGrafter"/>
</dbReference>
<dbReference type="InterPro" id="IPR001647">
    <property type="entry name" value="HTH_TetR"/>
</dbReference>
<feature type="domain" description="HTH tetR-type" evidence="5">
    <location>
        <begin position="15"/>
        <end position="75"/>
    </location>
</feature>
<evidence type="ECO:0000256" key="3">
    <source>
        <dbReference type="ARBA" id="ARBA00023163"/>
    </source>
</evidence>
<dbReference type="InterPro" id="IPR050109">
    <property type="entry name" value="HTH-type_TetR-like_transc_reg"/>
</dbReference>
<dbReference type="PANTHER" id="PTHR30055">
    <property type="entry name" value="HTH-TYPE TRANSCRIPTIONAL REGULATOR RUTR"/>
    <property type="match status" value="1"/>
</dbReference>
<name>A0A0N9HZS4_9PSEU</name>
<evidence type="ECO:0000313" key="6">
    <source>
        <dbReference type="EMBL" id="ALG08902.1"/>
    </source>
</evidence>
<evidence type="ECO:0000256" key="2">
    <source>
        <dbReference type="ARBA" id="ARBA00023125"/>
    </source>
</evidence>
<proteinExistence type="predicted"/>
<keyword evidence="7" id="KW-1185">Reference proteome</keyword>
<accession>A0A0N9HZS4</accession>
<dbReference type="PRINTS" id="PR00455">
    <property type="entry name" value="HTHTETR"/>
</dbReference>
<dbReference type="OrthoDB" id="5242390at2"/>
<dbReference type="SUPFAM" id="SSF46689">
    <property type="entry name" value="Homeodomain-like"/>
    <property type="match status" value="1"/>
</dbReference>
<protein>
    <recommendedName>
        <fullName evidence="5">HTH tetR-type domain-containing protein</fullName>
    </recommendedName>
</protein>
<dbReference type="RefSeq" id="WP_054290808.1">
    <property type="nucleotide sequence ID" value="NZ_CP012752.1"/>
</dbReference>
<reference evidence="6 7" key="1">
    <citation type="submission" date="2015-07" db="EMBL/GenBank/DDBJ databases">
        <title>Genome sequencing of Kibdelosporangium phytohabitans.</title>
        <authorList>
            <person name="Qin S."/>
            <person name="Xing K."/>
        </authorList>
    </citation>
    <scope>NUCLEOTIDE SEQUENCE [LARGE SCALE GENOMIC DNA]</scope>
    <source>
        <strain evidence="6 7">KLBMP1111</strain>
    </source>
</reference>
<feature type="DNA-binding region" description="H-T-H motif" evidence="4">
    <location>
        <begin position="38"/>
        <end position="57"/>
    </location>
</feature>
<dbReference type="PANTHER" id="PTHR30055:SF234">
    <property type="entry name" value="HTH-TYPE TRANSCRIPTIONAL REGULATOR BETI"/>
    <property type="match status" value="1"/>
</dbReference>
<sequence>MAGTVKPRRRQARGQRRMAQLLDAAEEVFAADGFHAATTNAIAVTAGVSPGTLYQFFPNKESMATELADRYVAALAAAHAPDALVAGVPLDDVIDRMVDPAIRIAGEHRAFEAMFRAQPCDQLRAAVTGNVDRTIAARVPALDPSRRRLIATVTVRIFDALLPAILAASGRARAELTGELKRVLRAYLLDVSD</sequence>
<dbReference type="PROSITE" id="PS01081">
    <property type="entry name" value="HTH_TETR_1"/>
    <property type="match status" value="1"/>
</dbReference>
<organism evidence="6 7">
    <name type="scientific">Kibdelosporangium phytohabitans</name>
    <dbReference type="NCBI Taxonomy" id="860235"/>
    <lineage>
        <taxon>Bacteria</taxon>
        <taxon>Bacillati</taxon>
        <taxon>Actinomycetota</taxon>
        <taxon>Actinomycetes</taxon>
        <taxon>Pseudonocardiales</taxon>
        <taxon>Pseudonocardiaceae</taxon>
        <taxon>Kibdelosporangium</taxon>
    </lineage>
</organism>
<keyword evidence="1" id="KW-0805">Transcription regulation</keyword>
<dbReference type="EMBL" id="CP012752">
    <property type="protein sequence ID" value="ALG08902.1"/>
    <property type="molecule type" value="Genomic_DNA"/>
</dbReference>
<keyword evidence="2 4" id="KW-0238">DNA-binding</keyword>
<dbReference type="GO" id="GO:0003700">
    <property type="term" value="F:DNA-binding transcription factor activity"/>
    <property type="evidence" value="ECO:0007669"/>
    <property type="project" value="TreeGrafter"/>
</dbReference>
<dbReference type="Proteomes" id="UP000063699">
    <property type="component" value="Chromosome"/>
</dbReference>
<keyword evidence="3" id="KW-0804">Transcription</keyword>
<evidence type="ECO:0000256" key="1">
    <source>
        <dbReference type="ARBA" id="ARBA00023015"/>
    </source>
</evidence>
<dbReference type="InterPro" id="IPR023772">
    <property type="entry name" value="DNA-bd_HTH_TetR-type_CS"/>
</dbReference>
<gene>
    <name evidence="6" type="ORF">AOZ06_20055</name>
</gene>
<dbReference type="STRING" id="860235.AOZ06_20055"/>
<dbReference type="KEGG" id="kphy:AOZ06_20055"/>
<dbReference type="InterPro" id="IPR009057">
    <property type="entry name" value="Homeodomain-like_sf"/>
</dbReference>
<dbReference type="InterPro" id="IPR041669">
    <property type="entry name" value="TetR_C_15"/>
</dbReference>
<dbReference type="Pfam" id="PF00440">
    <property type="entry name" value="TetR_N"/>
    <property type="match status" value="1"/>
</dbReference>
<evidence type="ECO:0000259" key="5">
    <source>
        <dbReference type="PROSITE" id="PS50977"/>
    </source>
</evidence>
<dbReference type="AlphaFoldDB" id="A0A0N9HZS4"/>